<proteinExistence type="inferred from homology"/>
<dbReference type="KEGG" id="als:DJ013_10200"/>
<sequence>MINGSESAFSELFELYNKTLVNYVYSFVKDKSMAQDCVQDVFMDVWIYRKKLQSTVLVKPYLLSAARKRLARKLERDHIFFKSTNTDNIEFALDFTIEYKIIADEQQLAQALKLNEILNKLPARQKEAIYLRYFQGLNPQQISEILEVNYQSVNNLIHRAVVHIKSQWGTDFSLLLLLISSNI</sequence>
<feature type="domain" description="RNA polymerase sigma-70 region 2" evidence="5">
    <location>
        <begin position="12"/>
        <end position="76"/>
    </location>
</feature>
<dbReference type="InterPro" id="IPR013325">
    <property type="entry name" value="RNA_pol_sigma_r2"/>
</dbReference>
<dbReference type="Proteomes" id="UP000249873">
    <property type="component" value="Chromosome"/>
</dbReference>
<dbReference type="InterPro" id="IPR007627">
    <property type="entry name" value="RNA_pol_sigma70_r2"/>
</dbReference>
<dbReference type="PANTHER" id="PTHR43133:SF46">
    <property type="entry name" value="RNA POLYMERASE SIGMA-70 FACTOR ECF SUBFAMILY"/>
    <property type="match status" value="1"/>
</dbReference>
<evidence type="ECO:0000313" key="8">
    <source>
        <dbReference type="Proteomes" id="UP000249873"/>
    </source>
</evidence>
<dbReference type="OrthoDB" id="9150024at2"/>
<dbReference type="PANTHER" id="PTHR43133">
    <property type="entry name" value="RNA POLYMERASE ECF-TYPE SIGMA FACTO"/>
    <property type="match status" value="1"/>
</dbReference>
<dbReference type="SUPFAM" id="SSF88946">
    <property type="entry name" value="Sigma2 domain of RNA polymerase sigma factors"/>
    <property type="match status" value="1"/>
</dbReference>
<dbReference type="NCBIfam" id="TIGR02937">
    <property type="entry name" value="sigma70-ECF"/>
    <property type="match status" value="1"/>
</dbReference>
<evidence type="ECO:0000256" key="2">
    <source>
        <dbReference type="ARBA" id="ARBA00023015"/>
    </source>
</evidence>
<keyword evidence="8" id="KW-1185">Reference proteome</keyword>
<dbReference type="Pfam" id="PF04542">
    <property type="entry name" value="Sigma70_r2"/>
    <property type="match status" value="1"/>
</dbReference>
<protein>
    <submittedName>
        <fullName evidence="7">RNA polymerase subunit sigma-24</fullName>
    </submittedName>
</protein>
<evidence type="ECO:0000256" key="3">
    <source>
        <dbReference type="ARBA" id="ARBA00023082"/>
    </source>
</evidence>
<accession>A0A2Z4GHP6</accession>
<reference evidence="7 8" key="1">
    <citation type="submission" date="2018-05" db="EMBL/GenBank/DDBJ databases">
        <title>Complete genome sequence of Arcticibacterium luteifluviistationis SM1504T, a cytophagaceae bacterium isolated from Arctic surface seawater.</title>
        <authorList>
            <person name="Li Y."/>
            <person name="Qin Q.-L."/>
        </authorList>
    </citation>
    <scope>NUCLEOTIDE SEQUENCE [LARGE SCALE GENOMIC DNA]</scope>
    <source>
        <strain evidence="7 8">SM1504</strain>
    </source>
</reference>
<dbReference type="InterPro" id="IPR013324">
    <property type="entry name" value="RNA_pol_sigma_r3/r4-like"/>
</dbReference>
<gene>
    <name evidence="7" type="ORF">DJ013_10200</name>
</gene>
<evidence type="ECO:0000256" key="1">
    <source>
        <dbReference type="ARBA" id="ARBA00010641"/>
    </source>
</evidence>
<feature type="domain" description="RNA polymerase sigma factor 70 region 4 type 2" evidence="6">
    <location>
        <begin position="113"/>
        <end position="163"/>
    </location>
</feature>
<organism evidence="7 8">
    <name type="scientific">Arcticibacterium luteifluviistationis</name>
    <dbReference type="NCBI Taxonomy" id="1784714"/>
    <lineage>
        <taxon>Bacteria</taxon>
        <taxon>Pseudomonadati</taxon>
        <taxon>Bacteroidota</taxon>
        <taxon>Cytophagia</taxon>
        <taxon>Cytophagales</taxon>
        <taxon>Leadbetterellaceae</taxon>
        <taxon>Arcticibacterium</taxon>
    </lineage>
</organism>
<dbReference type="GO" id="GO:0016987">
    <property type="term" value="F:sigma factor activity"/>
    <property type="evidence" value="ECO:0007669"/>
    <property type="project" value="UniProtKB-KW"/>
</dbReference>
<dbReference type="Gene3D" id="1.10.1740.10">
    <property type="match status" value="1"/>
</dbReference>
<dbReference type="GO" id="GO:0006352">
    <property type="term" value="P:DNA-templated transcription initiation"/>
    <property type="evidence" value="ECO:0007669"/>
    <property type="project" value="InterPro"/>
</dbReference>
<dbReference type="GO" id="GO:0003677">
    <property type="term" value="F:DNA binding"/>
    <property type="evidence" value="ECO:0007669"/>
    <property type="project" value="InterPro"/>
</dbReference>
<evidence type="ECO:0000259" key="6">
    <source>
        <dbReference type="Pfam" id="PF08281"/>
    </source>
</evidence>
<dbReference type="AlphaFoldDB" id="A0A2Z4GHP6"/>
<dbReference type="CDD" id="cd06171">
    <property type="entry name" value="Sigma70_r4"/>
    <property type="match status" value="1"/>
</dbReference>
<evidence type="ECO:0000259" key="5">
    <source>
        <dbReference type="Pfam" id="PF04542"/>
    </source>
</evidence>
<evidence type="ECO:0000256" key="4">
    <source>
        <dbReference type="ARBA" id="ARBA00023163"/>
    </source>
</evidence>
<dbReference type="InterPro" id="IPR014284">
    <property type="entry name" value="RNA_pol_sigma-70_dom"/>
</dbReference>
<name>A0A2Z4GHP6_9BACT</name>
<keyword evidence="3" id="KW-0731">Sigma factor</keyword>
<dbReference type="SUPFAM" id="SSF88659">
    <property type="entry name" value="Sigma3 and sigma4 domains of RNA polymerase sigma factors"/>
    <property type="match status" value="1"/>
</dbReference>
<dbReference type="InterPro" id="IPR013249">
    <property type="entry name" value="RNA_pol_sigma70_r4_t2"/>
</dbReference>
<dbReference type="Gene3D" id="1.10.10.10">
    <property type="entry name" value="Winged helix-like DNA-binding domain superfamily/Winged helix DNA-binding domain"/>
    <property type="match status" value="1"/>
</dbReference>
<dbReference type="EMBL" id="CP029480">
    <property type="protein sequence ID" value="AWW00870.1"/>
    <property type="molecule type" value="Genomic_DNA"/>
</dbReference>
<dbReference type="InterPro" id="IPR036388">
    <property type="entry name" value="WH-like_DNA-bd_sf"/>
</dbReference>
<evidence type="ECO:0000313" key="7">
    <source>
        <dbReference type="EMBL" id="AWW00870.1"/>
    </source>
</evidence>
<dbReference type="InterPro" id="IPR039425">
    <property type="entry name" value="RNA_pol_sigma-70-like"/>
</dbReference>
<comment type="similarity">
    <text evidence="1">Belongs to the sigma-70 factor family. ECF subfamily.</text>
</comment>
<dbReference type="Pfam" id="PF08281">
    <property type="entry name" value="Sigma70_r4_2"/>
    <property type="match status" value="1"/>
</dbReference>
<keyword evidence="2" id="KW-0805">Transcription regulation</keyword>
<keyword evidence="4" id="KW-0804">Transcription</keyword>